<accession>A0A9N9UXE5</accession>
<evidence type="ECO:0000313" key="1">
    <source>
        <dbReference type="EMBL" id="CAH0002893.1"/>
    </source>
</evidence>
<keyword evidence="2" id="KW-1185">Reference proteome</keyword>
<gene>
    <name evidence="1" type="ORF">CBYS24578_00011317</name>
</gene>
<comment type="caution">
    <text evidence="1">The sequence shown here is derived from an EMBL/GenBank/DDBJ whole genome shotgun (WGS) entry which is preliminary data.</text>
</comment>
<sequence length="337" mass="39273">MRPYDEEAWFRMKMEYPKYSRAYIGILNVLASAGNKLKIEELSIQSNGLRHGLIAHFFNQVTPEYHDFVAMLSRTTFRRLDLVLTTESQNRIHWPAFRSGHLRHALGQAVNLQHFSLTADLHTVRPSEDNWTALDQIIPADLWPLLRSFRLMDFLVKQDDLVTFLGTLPLSVRTIELGQLEFVPENGDYATLLDLIKHELHWSDRQVAKQPRLTIIVAISDFAPPGMMNWIDSEVQEFIYYHGRNPFRGLRGPVGVDAGVGVERDMFNPDYEWPHQDDFDWEREVKRMREKNHQLFMDLQICVDRMLWPPAIASMLEPTRDDDDVDGLYGDTSFDLE</sequence>
<reference evidence="1 2" key="2">
    <citation type="submission" date="2021-10" db="EMBL/GenBank/DDBJ databases">
        <authorList>
            <person name="Piombo E."/>
        </authorList>
    </citation>
    <scope>NUCLEOTIDE SEQUENCE [LARGE SCALE GENOMIC DNA]</scope>
</reference>
<organism evidence="1 2">
    <name type="scientific">Clonostachys byssicola</name>
    <dbReference type="NCBI Taxonomy" id="160290"/>
    <lineage>
        <taxon>Eukaryota</taxon>
        <taxon>Fungi</taxon>
        <taxon>Dikarya</taxon>
        <taxon>Ascomycota</taxon>
        <taxon>Pezizomycotina</taxon>
        <taxon>Sordariomycetes</taxon>
        <taxon>Hypocreomycetidae</taxon>
        <taxon>Hypocreales</taxon>
        <taxon>Bionectriaceae</taxon>
        <taxon>Clonostachys</taxon>
    </lineage>
</organism>
<dbReference type="EMBL" id="CABFNO020001563">
    <property type="protein sequence ID" value="CAH0002893.1"/>
    <property type="molecule type" value="Genomic_DNA"/>
</dbReference>
<dbReference type="Proteomes" id="UP000754883">
    <property type="component" value="Unassembled WGS sequence"/>
</dbReference>
<reference evidence="2" key="1">
    <citation type="submission" date="2019-06" db="EMBL/GenBank/DDBJ databases">
        <authorList>
            <person name="Broberg M."/>
        </authorList>
    </citation>
    <scope>NUCLEOTIDE SEQUENCE [LARGE SCALE GENOMIC DNA]</scope>
</reference>
<dbReference type="OrthoDB" id="5422579at2759"/>
<evidence type="ECO:0000313" key="2">
    <source>
        <dbReference type="Proteomes" id="UP000754883"/>
    </source>
</evidence>
<protein>
    <submittedName>
        <fullName evidence="1">Uncharacterized protein</fullName>
    </submittedName>
</protein>
<proteinExistence type="predicted"/>
<dbReference type="AlphaFoldDB" id="A0A9N9UXE5"/>
<name>A0A9N9UXE5_9HYPO</name>